<protein>
    <submittedName>
        <fullName evidence="5">Protocatechuate 3,4-dioxygenase subunit alpha</fullName>
        <ecNumber evidence="5">1.13.11.3</ecNumber>
    </submittedName>
</protein>
<evidence type="ECO:0000256" key="3">
    <source>
        <dbReference type="ARBA" id="ARBA00023002"/>
    </source>
</evidence>
<dbReference type="CDD" id="cd03463">
    <property type="entry name" value="3_4-PCD_alpha"/>
    <property type="match status" value="1"/>
</dbReference>
<evidence type="ECO:0000313" key="5">
    <source>
        <dbReference type="EMBL" id="NUB46220.1"/>
    </source>
</evidence>
<dbReference type="InterPro" id="IPR050770">
    <property type="entry name" value="Intradiol_RC_Dioxygenase"/>
</dbReference>
<reference evidence="5" key="1">
    <citation type="submission" date="2020-05" db="EMBL/GenBank/DDBJ databases">
        <title>Fertoebacter nigrum gen. nov., sp. nov., a new member of the family Rhodobacteraceae.</title>
        <authorList>
            <person name="Szuroczki S."/>
            <person name="Abbaszade G."/>
            <person name="Buni D."/>
            <person name="Schumann P."/>
            <person name="Toth E."/>
        </authorList>
    </citation>
    <scope>NUCLEOTIDE SEQUENCE</scope>
    <source>
        <strain evidence="5">RG-N-1a</strain>
    </source>
</reference>
<evidence type="ECO:0000259" key="4">
    <source>
        <dbReference type="Pfam" id="PF00775"/>
    </source>
</evidence>
<dbReference type="PANTHER" id="PTHR33711:SF9">
    <property type="entry name" value="PROTOCATECHUATE 3,4-DIOXYGENASE ALPHA CHAIN"/>
    <property type="match status" value="1"/>
</dbReference>
<evidence type="ECO:0000313" key="6">
    <source>
        <dbReference type="Proteomes" id="UP000484076"/>
    </source>
</evidence>
<organism evidence="5 6">
    <name type="scientific">Fertoeibacter niger</name>
    <dbReference type="NCBI Taxonomy" id="2656921"/>
    <lineage>
        <taxon>Bacteria</taxon>
        <taxon>Pseudomonadati</taxon>
        <taxon>Pseudomonadota</taxon>
        <taxon>Alphaproteobacteria</taxon>
        <taxon>Rhodobacterales</taxon>
        <taxon>Paracoccaceae</taxon>
        <taxon>Fertoeibacter</taxon>
    </lineage>
</organism>
<dbReference type="GO" id="GO:0018578">
    <property type="term" value="F:protocatechuate 3,4-dioxygenase activity"/>
    <property type="evidence" value="ECO:0007669"/>
    <property type="project" value="UniProtKB-EC"/>
</dbReference>
<dbReference type="EC" id="1.13.11.3" evidence="5"/>
<dbReference type="InterPro" id="IPR012786">
    <property type="entry name" value="Protocat_dOase_a"/>
</dbReference>
<dbReference type="SUPFAM" id="SSF49482">
    <property type="entry name" value="Aromatic compound dioxygenase"/>
    <property type="match status" value="1"/>
</dbReference>
<feature type="domain" description="Intradiol ring-cleavage dioxygenases" evidence="4">
    <location>
        <begin position="38"/>
        <end position="192"/>
    </location>
</feature>
<name>A0A8X8KPL7_9RHOB</name>
<dbReference type="Gene3D" id="2.60.130.10">
    <property type="entry name" value="Aromatic compound dioxygenase"/>
    <property type="match status" value="1"/>
</dbReference>
<evidence type="ECO:0000256" key="1">
    <source>
        <dbReference type="ARBA" id="ARBA00007825"/>
    </source>
</evidence>
<keyword evidence="6" id="KW-1185">Reference proteome</keyword>
<dbReference type="EMBL" id="WHUT02000013">
    <property type="protein sequence ID" value="NUB46220.1"/>
    <property type="molecule type" value="Genomic_DNA"/>
</dbReference>
<gene>
    <name evidence="5" type="primary">pcaG</name>
    <name evidence="5" type="ORF">GEU84_017655</name>
</gene>
<dbReference type="PANTHER" id="PTHR33711">
    <property type="entry name" value="DIOXYGENASE, PUTATIVE (AFU_ORTHOLOGUE AFUA_2G02910)-RELATED"/>
    <property type="match status" value="1"/>
</dbReference>
<dbReference type="InterPro" id="IPR015889">
    <property type="entry name" value="Intradiol_dOase_core"/>
</dbReference>
<comment type="similarity">
    <text evidence="1">Belongs to the intradiol ring-cleavage dioxygenase family.</text>
</comment>
<sequence>MMQNLHQLKESPSQTAGPYVHIGCMPNFLGNTGTYPVDLGVSPMLDGALGQAITITGRVIDGAGMVLRDVMIESWQADAAGHYPGQPGADANVTGWARFAADFDTGFWTLHTIKPGRAPAPNGQLMTPHIALWIVARGINIGLQTRICFADEAPANAACPVLARVEHKDRIATLLAHATAPGTYSFDIHLQGDAETVFFDI</sequence>
<keyword evidence="3 5" id="KW-0560">Oxidoreductase</keyword>
<dbReference type="Pfam" id="PF00775">
    <property type="entry name" value="Dioxygenase_C"/>
    <property type="match status" value="1"/>
</dbReference>
<accession>A0A8X8KPL7</accession>
<dbReference type="NCBIfam" id="TIGR02423">
    <property type="entry name" value="protocat_alph"/>
    <property type="match status" value="1"/>
</dbReference>
<keyword evidence="2" id="KW-0223">Dioxygenase</keyword>
<dbReference type="Proteomes" id="UP000484076">
    <property type="component" value="Unassembled WGS sequence"/>
</dbReference>
<dbReference type="InterPro" id="IPR000627">
    <property type="entry name" value="Intradiol_dOase_C"/>
</dbReference>
<dbReference type="AlphaFoldDB" id="A0A8X8KPL7"/>
<comment type="caution">
    <text evidence="5">The sequence shown here is derived from an EMBL/GenBank/DDBJ whole genome shotgun (WGS) entry which is preliminary data.</text>
</comment>
<evidence type="ECO:0000256" key="2">
    <source>
        <dbReference type="ARBA" id="ARBA00022964"/>
    </source>
</evidence>
<proteinExistence type="inferred from homology"/>
<dbReference type="GO" id="GO:0008199">
    <property type="term" value="F:ferric iron binding"/>
    <property type="evidence" value="ECO:0007669"/>
    <property type="project" value="InterPro"/>
</dbReference>